<protein>
    <submittedName>
        <fullName evidence="1">Uncharacterized protein</fullName>
    </submittedName>
</protein>
<reference evidence="1" key="1">
    <citation type="submission" date="2024-01" db="EMBL/GenBank/DDBJ databases">
        <authorList>
            <person name="Webb A."/>
        </authorList>
    </citation>
    <scope>NUCLEOTIDE SEQUENCE</scope>
    <source>
        <strain evidence="1">Pm1</strain>
    </source>
</reference>
<evidence type="ECO:0000313" key="1">
    <source>
        <dbReference type="EMBL" id="CAK7937982.1"/>
    </source>
</evidence>
<name>A0AAV1UWU3_9STRA</name>
<dbReference type="EMBL" id="CAKLBY020000228">
    <property type="protein sequence ID" value="CAK7937982.1"/>
    <property type="molecule type" value="Genomic_DNA"/>
</dbReference>
<gene>
    <name evidence="1" type="ORF">PM001_LOCUS23132</name>
</gene>
<sequence length="60" mass="6755">MMWDVDEDVDDAKAIKVRHWWHVSGVRMGAQMNLSIEGAKDKRDLVAAAWRTNDGPSETG</sequence>
<evidence type="ECO:0000313" key="2">
    <source>
        <dbReference type="Proteomes" id="UP001162060"/>
    </source>
</evidence>
<dbReference type="AlphaFoldDB" id="A0AAV1UWU3"/>
<comment type="caution">
    <text evidence="1">The sequence shown here is derived from an EMBL/GenBank/DDBJ whole genome shotgun (WGS) entry which is preliminary data.</text>
</comment>
<organism evidence="1 2">
    <name type="scientific">Peronospora matthiolae</name>
    <dbReference type="NCBI Taxonomy" id="2874970"/>
    <lineage>
        <taxon>Eukaryota</taxon>
        <taxon>Sar</taxon>
        <taxon>Stramenopiles</taxon>
        <taxon>Oomycota</taxon>
        <taxon>Peronosporomycetes</taxon>
        <taxon>Peronosporales</taxon>
        <taxon>Peronosporaceae</taxon>
        <taxon>Peronospora</taxon>
    </lineage>
</organism>
<proteinExistence type="predicted"/>
<accession>A0AAV1UWU3</accession>
<dbReference type="Proteomes" id="UP001162060">
    <property type="component" value="Unassembled WGS sequence"/>
</dbReference>